<organism evidence="1 2">
    <name type="scientific">Thelohanellus kitauei</name>
    <name type="common">Myxosporean</name>
    <dbReference type="NCBI Taxonomy" id="669202"/>
    <lineage>
        <taxon>Eukaryota</taxon>
        <taxon>Metazoa</taxon>
        <taxon>Cnidaria</taxon>
        <taxon>Myxozoa</taxon>
        <taxon>Myxosporea</taxon>
        <taxon>Bivalvulida</taxon>
        <taxon>Platysporina</taxon>
        <taxon>Myxobolidae</taxon>
        <taxon>Thelohanellus</taxon>
    </lineage>
</organism>
<reference evidence="1 2" key="1">
    <citation type="journal article" date="2014" name="Genome Biol. Evol.">
        <title>The genome of the myxosporean Thelohanellus kitauei shows adaptations to nutrient acquisition within its fish host.</title>
        <authorList>
            <person name="Yang Y."/>
            <person name="Xiong J."/>
            <person name="Zhou Z."/>
            <person name="Huo F."/>
            <person name="Miao W."/>
            <person name="Ran C."/>
            <person name="Liu Y."/>
            <person name="Zhang J."/>
            <person name="Feng J."/>
            <person name="Wang M."/>
            <person name="Wang M."/>
            <person name="Wang L."/>
            <person name="Yao B."/>
        </authorList>
    </citation>
    <scope>NUCLEOTIDE SEQUENCE [LARGE SCALE GENOMIC DNA]</scope>
    <source>
        <strain evidence="1">Wuqing</strain>
    </source>
</reference>
<sequence>MVVQTLQSTVYKMILLNGSATNPNPLTRVSQHVDSFTDSQRSRLLSIKINEKTFFLESILEHLLRFLDPELEDKAQNTTVCDENRNGIRLKTPQNLVLKHVSYKKVT</sequence>
<gene>
    <name evidence="1" type="ORF">RF11_09118</name>
</gene>
<dbReference type="Proteomes" id="UP000031668">
    <property type="component" value="Unassembled WGS sequence"/>
</dbReference>
<dbReference type="EMBL" id="JWZT01000858">
    <property type="protein sequence ID" value="KII73400.1"/>
    <property type="molecule type" value="Genomic_DNA"/>
</dbReference>
<accession>A0A0C2NAK0</accession>
<name>A0A0C2NAK0_THEKT</name>
<evidence type="ECO:0000313" key="1">
    <source>
        <dbReference type="EMBL" id="KII73400.1"/>
    </source>
</evidence>
<comment type="caution">
    <text evidence="1">The sequence shown here is derived from an EMBL/GenBank/DDBJ whole genome shotgun (WGS) entry which is preliminary data.</text>
</comment>
<proteinExistence type="predicted"/>
<dbReference type="AlphaFoldDB" id="A0A0C2NAK0"/>
<protein>
    <submittedName>
        <fullName evidence="1">Uncharacterized protein</fullName>
    </submittedName>
</protein>
<keyword evidence="2" id="KW-1185">Reference proteome</keyword>
<evidence type="ECO:0000313" key="2">
    <source>
        <dbReference type="Proteomes" id="UP000031668"/>
    </source>
</evidence>